<dbReference type="EC" id="1.1.1.6" evidence="4"/>
<dbReference type="RefSeq" id="XP_013897511.1">
    <property type="nucleotide sequence ID" value="XM_014042057.1"/>
</dbReference>
<dbReference type="GO" id="GO:0008888">
    <property type="term" value="F:glycerol dehydrogenase (NAD+) activity"/>
    <property type="evidence" value="ECO:0007669"/>
    <property type="project" value="UniProtKB-EC"/>
</dbReference>
<evidence type="ECO:0000313" key="5">
    <source>
        <dbReference type="Proteomes" id="UP000054498"/>
    </source>
</evidence>
<keyword evidence="3" id="KW-0520">NAD</keyword>
<gene>
    <name evidence="4" type="ORF">MNEG_9471</name>
</gene>
<dbReference type="GeneID" id="25742346"/>
<dbReference type="SUPFAM" id="SSF56796">
    <property type="entry name" value="Dehydroquinate synthase-like"/>
    <property type="match status" value="1"/>
</dbReference>
<dbReference type="GO" id="GO:0005829">
    <property type="term" value="C:cytosol"/>
    <property type="evidence" value="ECO:0007669"/>
    <property type="project" value="TreeGrafter"/>
</dbReference>
<dbReference type="AlphaFoldDB" id="A0A0D2MCD9"/>
<evidence type="ECO:0000256" key="2">
    <source>
        <dbReference type="ARBA" id="ARBA00023002"/>
    </source>
</evidence>
<proteinExistence type="predicted"/>
<keyword evidence="5" id="KW-1185">Reference proteome</keyword>
<dbReference type="Gene3D" id="1.20.1090.10">
    <property type="entry name" value="Dehydroquinate synthase-like - alpha domain"/>
    <property type="match status" value="1"/>
</dbReference>
<sequence>MVLEGRPKEETDTVLTFCDKVGLPTTLREVGVDAGDLDAIMKVAERCVAKGETSHNEPFEVTARMVADAIAAADRLGALHKEKLWP</sequence>
<dbReference type="EMBL" id="KK102168">
    <property type="protein sequence ID" value="KIY98491.1"/>
    <property type="molecule type" value="Genomic_DNA"/>
</dbReference>
<dbReference type="GO" id="GO:0046872">
    <property type="term" value="F:metal ion binding"/>
    <property type="evidence" value="ECO:0007669"/>
    <property type="project" value="UniProtKB-KW"/>
</dbReference>
<name>A0A0D2MCD9_9CHLO</name>
<protein>
    <submittedName>
        <fullName evidence="4">Glycerol dehydrogenase</fullName>
        <ecNumber evidence="4">1.1.1.6</ecNumber>
    </submittedName>
</protein>
<evidence type="ECO:0000256" key="3">
    <source>
        <dbReference type="ARBA" id="ARBA00023027"/>
    </source>
</evidence>
<dbReference type="OrthoDB" id="339764at2759"/>
<dbReference type="PANTHER" id="PTHR43616:SF5">
    <property type="entry name" value="GLYCEROL DEHYDROGENASE 1"/>
    <property type="match status" value="1"/>
</dbReference>
<reference evidence="4 5" key="1">
    <citation type="journal article" date="2013" name="BMC Genomics">
        <title>Reconstruction of the lipid metabolism for the microalga Monoraphidium neglectum from its genome sequence reveals characteristics suitable for biofuel production.</title>
        <authorList>
            <person name="Bogen C."/>
            <person name="Al-Dilaimi A."/>
            <person name="Albersmeier A."/>
            <person name="Wichmann J."/>
            <person name="Grundmann M."/>
            <person name="Rupp O."/>
            <person name="Lauersen K.J."/>
            <person name="Blifernez-Klassen O."/>
            <person name="Kalinowski J."/>
            <person name="Goesmann A."/>
            <person name="Mussgnug J.H."/>
            <person name="Kruse O."/>
        </authorList>
    </citation>
    <scope>NUCLEOTIDE SEQUENCE [LARGE SCALE GENOMIC DNA]</scope>
    <source>
        <strain evidence="4 5">SAG 48.87</strain>
    </source>
</reference>
<dbReference type="InterPro" id="IPR016205">
    <property type="entry name" value="Glycerol_DH"/>
</dbReference>
<dbReference type="PANTHER" id="PTHR43616">
    <property type="entry name" value="GLYCEROL DEHYDROGENASE"/>
    <property type="match status" value="1"/>
</dbReference>
<organism evidence="4 5">
    <name type="scientific">Monoraphidium neglectum</name>
    <dbReference type="NCBI Taxonomy" id="145388"/>
    <lineage>
        <taxon>Eukaryota</taxon>
        <taxon>Viridiplantae</taxon>
        <taxon>Chlorophyta</taxon>
        <taxon>core chlorophytes</taxon>
        <taxon>Chlorophyceae</taxon>
        <taxon>CS clade</taxon>
        <taxon>Sphaeropleales</taxon>
        <taxon>Selenastraceae</taxon>
        <taxon>Monoraphidium</taxon>
    </lineage>
</organism>
<evidence type="ECO:0000313" key="4">
    <source>
        <dbReference type="EMBL" id="KIY98491.1"/>
    </source>
</evidence>
<evidence type="ECO:0000256" key="1">
    <source>
        <dbReference type="ARBA" id="ARBA00022723"/>
    </source>
</evidence>
<keyword evidence="1" id="KW-0479">Metal-binding</keyword>
<dbReference type="Proteomes" id="UP000054498">
    <property type="component" value="Unassembled WGS sequence"/>
</dbReference>
<accession>A0A0D2MCD9</accession>
<dbReference type="KEGG" id="mng:MNEG_9471"/>
<keyword evidence="2 4" id="KW-0560">Oxidoreductase</keyword>